<comment type="subcellular location">
    <subcellularLocation>
        <location evidence="1">Endomembrane system</location>
        <topology evidence="1">Multi-pass membrane protein</topology>
    </subcellularLocation>
</comment>
<dbReference type="Gene3D" id="1.20.120.1630">
    <property type="match status" value="1"/>
</dbReference>
<dbReference type="STRING" id="716928.GCA_000261485_02590"/>
<evidence type="ECO:0000256" key="1">
    <source>
        <dbReference type="ARBA" id="ARBA00004127"/>
    </source>
</evidence>
<evidence type="ECO:0000256" key="3">
    <source>
        <dbReference type="ARBA" id="ARBA00022989"/>
    </source>
</evidence>
<keyword evidence="7" id="KW-1185">Reference proteome</keyword>
<dbReference type="AlphaFoldDB" id="A0A249P9S0"/>
<dbReference type="Proteomes" id="UP000217211">
    <property type="component" value="Chromosome"/>
</dbReference>
<gene>
    <name evidence="6" type="ORF">SJ05684_c12280</name>
</gene>
<dbReference type="PANTHER" id="PTHR12714:SF9">
    <property type="entry name" value="PROTEIN-S-ISOPRENYLCYSTEINE O-METHYLTRANSFERASE"/>
    <property type="match status" value="1"/>
</dbReference>
<feature type="transmembrane region" description="Helical" evidence="5">
    <location>
        <begin position="43"/>
        <end position="63"/>
    </location>
</feature>
<evidence type="ECO:0000256" key="4">
    <source>
        <dbReference type="ARBA" id="ARBA00023136"/>
    </source>
</evidence>
<keyword evidence="4 5" id="KW-0472">Membrane</keyword>
<evidence type="ECO:0000313" key="7">
    <source>
        <dbReference type="Proteomes" id="UP000217211"/>
    </source>
</evidence>
<keyword evidence="3 5" id="KW-1133">Transmembrane helix</keyword>
<organism evidence="6 7">
    <name type="scientific">Sinorhizobium sojae CCBAU 05684</name>
    <dbReference type="NCBI Taxonomy" id="716928"/>
    <lineage>
        <taxon>Bacteria</taxon>
        <taxon>Pseudomonadati</taxon>
        <taxon>Pseudomonadota</taxon>
        <taxon>Alphaproteobacteria</taxon>
        <taxon>Hyphomicrobiales</taxon>
        <taxon>Rhizobiaceae</taxon>
        <taxon>Sinorhizobium/Ensifer group</taxon>
        <taxon>Sinorhizobium</taxon>
    </lineage>
</organism>
<reference evidence="6 7" key="1">
    <citation type="submission" date="2017-08" db="EMBL/GenBank/DDBJ databases">
        <title>Multipartite genome sequences of Sinorhizobium species nodulating soybeans.</title>
        <authorList>
            <person name="Tian C.F."/>
        </authorList>
    </citation>
    <scope>NUCLEOTIDE SEQUENCE [LARGE SCALE GENOMIC DNA]</scope>
    <source>
        <strain evidence="6 7">CCBAU 05684</strain>
    </source>
</reference>
<evidence type="ECO:0008006" key="8">
    <source>
        <dbReference type="Google" id="ProtNLM"/>
    </source>
</evidence>
<dbReference type="PANTHER" id="PTHR12714">
    <property type="entry name" value="PROTEIN-S ISOPRENYLCYSTEINE O-METHYLTRANSFERASE"/>
    <property type="match status" value="1"/>
</dbReference>
<evidence type="ECO:0000256" key="5">
    <source>
        <dbReference type="SAM" id="Phobius"/>
    </source>
</evidence>
<dbReference type="GO" id="GO:0012505">
    <property type="term" value="C:endomembrane system"/>
    <property type="evidence" value="ECO:0007669"/>
    <property type="project" value="UniProtKB-SubCell"/>
</dbReference>
<feature type="transmembrane region" description="Helical" evidence="5">
    <location>
        <begin position="12"/>
        <end position="31"/>
    </location>
</feature>
<dbReference type="KEGG" id="esj:SJ05684_c12280"/>
<keyword evidence="2 5" id="KW-0812">Transmembrane</keyword>
<dbReference type="eggNOG" id="COG2020">
    <property type="taxonomic scope" value="Bacteria"/>
</dbReference>
<dbReference type="RefSeq" id="WP_034854755.1">
    <property type="nucleotide sequence ID" value="NZ_AJQT01000047.1"/>
</dbReference>
<proteinExistence type="predicted"/>
<dbReference type="EMBL" id="CP023067">
    <property type="protein sequence ID" value="ASY62683.1"/>
    <property type="molecule type" value="Genomic_DNA"/>
</dbReference>
<sequence length="157" mass="17903">MNAYRAKPLNFPWPPIIYGTAALIALVLTRVHPIPVMNGQSWFPWLIGGALIFSAILLDLWAVKVLLERHTAVLPHRCATCLVTSGPFRFTRNPIYLGYTLAMTGAGLMTLNPWFFIMAILAVALTTLFAVRNEERHLLSRFGFEFERYCRHTARWI</sequence>
<name>A0A249P9S0_9HYPH</name>
<evidence type="ECO:0000313" key="6">
    <source>
        <dbReference type="EMBL" id="ASY62683.1"/>
    </source>
</evidence>
<feature type="transmembrane region" description="Helical" evidence="5">
    <location>
        <begin position="113"/>
        <end position="131"/>
    </location>
</feature>
<dbReference type="Pfam" id="PF04191">
    <property type="entry name" value="PEMT"/>
    <property type="match status" value="1"/>
</dbReference>
<dbReference type="OrthoDB" id="9811969at2"/>
<dbReference type="InterPro" id="IPR007318">
    <property type="entry name" value="Phopholipid_MeTrfase"/>
</dbReference>
<dbReference type="GO" id="GO:0016740">
    <property type="term" value="F:transferase activity"/>
    <property type="evidence" value="ECO:0007669"/>
    <property type="project" value="UniProtKB-ARBA"/>
</dbReference>
<accession>A0A249P9S0</accession>
<protein>
    <recommendedName>
        <fullName evidence="8">Isoprenylcysteine carboxyl methyltransferase</fullName>
    </recommendedName>
</protein>
<evidence type="ECO:0000256" key="2">
    <source>
        <dbReference type="ARBA" id="ARBA00022692"/>
    </source>
</evidence>